<dbReference type="RefSeq" id="WP_014360190.1">
    <property type="nucleotide sequence ID" value="NC_016906.1"/>
</dbReference>
<gene>
    <name evidence="3" type="ordered locus">GPOL_c25770</name>
</gene>
<evidence type="ECO:0000259" key="2">
    <source>
        <dbReference type="Pfam" id="PF05065"/>
    </source>
</evidence>
<sequence>MVSHVKAIDAELAGRKERRSGGGLGSGDMRAIDHENGSIAGGVGAAGKTYLTSAGMKAAGAELAAKIGAPQGGGLKALTVSNGTAVAITAPGLAPLGRPATVLDKIPVIAASAPSFRFLQQTSRSNNAAVVAKGATKPESVYGISTVDRTLQVVAHVSEPVFEYDLQDIPNLTAFIQAEMEFGLGFAVEKALFNDTGAAGELHGLAGTSGVQTQAFGVDLLTTTRRALTKIENLGYQGSVFVVSPSALEEIDLATTSGSGEFQNARAPFDRAESRLWGVPTVVSTQLPAETAYLLGADAVALYSDPGARIRVEWDKSNDDFVKNFIRCRLEGRFEIAATRPEAIVRIDTAE</sequence>
<dbReference type="GeneID" id="90159619"/>
<dbReference type="InterPro" id="IPR054612">
    <property type="entry name" value="Phage_capsid-like_C"/>
</dbReference>
<evidence type="ECO:0000313" key="4">
    <source>
        <dbReference type="Proteomes" id="UP000009154"/>
    </source>
</evidence>
<dbReference type="HOGENOM" id="CLU_055105_0_0_11"/>
<evidence type="ECO:0000313" key="3">
    <source>
        <dbReference type="EMBL" id="AFA73604.1"/>
    </source>
</evidence>
<name>H6N4M2_GORPV</name>
<comment type="subcellular location">
    <subcellularLocation>
        <location evidence="1">Virion</location>
    </subcellularLocation>
</comment>
<dbReference type="Gene3D" id="3.30.2320.10">
    <property type="entry name" value="hypothetical protein PF0899 domain"/>
    <property type="match status" value="1"/>
</dbReference>
<protein>
    <submittedName>
        <fullName evidence="3">Phage major capsid protein</fullName>
    </submittedName>
</protein>
<evidence type="ECO:0000256" key="1">
    <source>
        <dbReference type="ARBA" id="ARBA00004328"/>
    </source>
</evidence>
<dbReference type="NCBIfam" id="TIGR01554">
    <property type="entry name" value="major_cap_HK97"/>
    <property type="match status" value="1"/>
</dbReference>
<dbReference type="Pfam" id="PF05065">
    <property type="entry name" value="Phage_capsid"/>
    <property type="match status" value="1"/>
</dbReference>
<proteinExistence type="predicted"/>
<dbReference type="EMBL" id="CP003119">
    <property type="protein sequence ID" value="AFA73604.1"/>
    <property type="molecule type" value="Genomic_DNA"/>
</dbReference>
<dbReference type="KEGG" id="gpo:GPOL_c25770"/>
<keyword evidence="4" id="KW-1185">Reference proteome</keyword>
<feature type="domain" description="Phage capsid-like C-terminal" evidence="2">
    <location>
        <begin position="101"/>
        <end position="347"/>
    </location>
</feature>
<reference evidence="3 4" key="1">
    <citation type="journal article" date="2012" name="Appl. Environ. Microbiol.">
        <title>Involvement of two latex-clearing proteins during rubber degradation and insights into the subsequent degradation pathway revealed by the genome sequence of Gordonia polyisoprenivorans strain VH2.</title>
        <authorList>
            <person name="Hiessl S."/>
            <person name="Schuldes J."/>
            <person name="Thurmer A."/>
            <person name="Halbsguth T."/>
            <person name="Broker D."/>
            <person name="Angelov A."/>
            <person name="Liebl W."/>
            <person name="Daniel R."/>
            <person name="Steinbuchel A."/>
        </authorList>
    </citation>
    <scope>NUCLEOTIDE SEQUENCE [LARGE SCALE GENOMIC DNA]</scope>
    <source>
        <strain evidence="4">DSM 44266 / VH2</strain>
    </source>
</reference>
<accession>H6N4M2</accession>
<dbReference type="SUPFAM" id="SSF56563">
    <property type="entry name" value="Major capsid protein gp5"/>
    <property type="match status" value="1"/>
</dbReference>
<dbReference type="InterPro" id="IPR024455">
    <property type="entry name" value="Phage_capsid"/>
</dbReference>
<dbReference type="Proteomes" id="UP000009154">
    <property type="component" value="Chromosome"/>
</dbReference>
<organism evidence="3 4">
    <name type="scientific">Gordonia polyisoprenivorans (strain DSM 44266 / VH2)</name>
    <dbReference type="NCBI Taxonomy" id="1112204"/>
    <lineage>
        <taxon>Bacteria</taxon>
        <taxon>Bacillati</taxon>
        <taxon>Actinomycetota</taxon>
        <taxon>Actinomycetes</taxon>
        <taxon>Mycobacteriales</taxon>
        <taxon>Gordoniaceae</taxon>
        <taxon>Gordonia</taxon>
    </lineage>
</organism>
<dbReference type="AlphaFoldDB" id="H6N4M2"/>
<dbReference type="Gene3D" id="3.30.2400.10">
    <property type="entry name" value="Major capsid protein gp5"/>
    <property type="match status" value="1"/>
</dbReference>
<dbReference type="eggNOG" id="COG4653">
    <property type="taxonomic scope" value="Bacteria"/>
</dbReference>
<dbReference type="STRING" id="1112204.GPOL_c25770"/>